<comment type="caution">
    <text evidence="2">The sequence shown here is derived from an EMBL/GenBank/DDBJ whole genome shotgun (WGS) entry which is preliminary data.</text>
</comment>
<dbReference type="Proteomes" id="UP001217485">
    <property type="component" value="Unassembled WGS sequence"/>
</dbReference>
<protein>
    <submittedName>
        <fullName evidence="2">Uncharacterized protein</fullName>
    </submittedName>
</protein>
<sequence length="143" mass="15155">MHLIPGLTTEPFEVLWALLSLPPDRLLPATGLLAAFVIVCELVRVLLGSELTRSVLAHVTICLLTFPAQSIVLAIVLVHAARSYPGRGPLNLAIAAGLYVVWYLTGEATRLVRPINEGADLGFMTVGALITFPAGVLAALVYG</sequence>
<accession>A0ABT5BU96</accession>
<feature type="transmembrane region" description="Helical" evidence="1">
    <location>
        <begin position="121"/>
        <end position="142"/>
    </location>
</feature>
<keyword evidence="3" id="KW-1185">Reference proteome</keyword>
<feature type="transmembrane region" description="Helical" evidence="1">
    <location>
        <begin position="55"/>
        <end position="78"/>
    </location>
</feature>
<name>A0ABT5BU96_9BACT</name>
<feature type="transmembrane region" description="Helical" evidence="1">
    <location>
        <begin position="26"/>
        <end position="43"/>
    </location>
</feature>
<keyword evidence="1" id="KW-0812">Transmembrane</keyword>
<dbReference type="RefSeq" id="WP_272093278.1">
    <property type="nucleotide sequence ID" value="NZ_JAQNDK010000001.1"/>
</dbReference>
<evidence type="ECO:0000313" key="2">
    <source>
        <dbReference type="EMBL" id="MDC0676491.1"/>
    </source>
</evidence>
<evidence type="ECO:0000256" key="1">
    <source>
        <dbReference type="SAM" id="Phobius"/>
    </source>
</evidence>
<organism evidence="2 3">
    <name type="scientific">Sorangium atrum</name>
    <dbReference type="NCBI Taxonomy" id="2995308"/>
    <lineage>
        <taxon>Bacteria</taxon>
        <taxon>Pseudomonadati</taxon>
        <taxon>Myxococcota</taxon>
        <taxon>Polyangia</taxon>
        <taxon>Polyangiales</taxon>
        <taxon>Polyangiaceae</taxon>
        <taxon>Sorangium</taxon>
    </lineage>
</organism>
<keyword evidence="1" id="KW-0472">Membrane</keyword>
<reference evidence="2 3" key="1">
    <citation type="submission" date="2023-01" db="EMBL/GenBank/DDBJ databases">
        <title>Minimal conservation of predation-associated metabolite biosynthetic gene clusters underscores biosynthetic potential of Myxococcota including descriptions for ten novel species: Archangium lansinium sp. nov., Myxococcus landrumus sp. nov., Nannocystis bai.</title>
        <authorList>
            <person name="Ahearne A."/>
            <person name="Stevens C."/>
            <person name="Dowd S."/>
        </authorList>
    </citation>
    <scope>NUCLEOTIDE SEQUENCE [LARGE SCALE GENOMIC DNA]</scope>
    <source>
        <strain evidence="2 3">WIWO2</strain>
    </source>
</reference>
<proteinExistence type="predicted"/>
<gene>
    <name evidence="2" type="ORF">POL72_01975</name>
</gene>
<feature type="transmembrane region" description="Helical" evidence="1">
    <location>
        <begin position="90"/>
        <end position="109"/>
    </location>
</feature>
<keyword evidence="1" id="KW-1133">Transmembrane helix</keyword>
<evidence type="ECO:0000313" key="3">
    <source>
        <dbReference type="Proteomes" id="UP001217485"/>
    </source>
</evidence>
<dbReference type="EMBL" id="JAQNDK010000001">
    <property type="protein sequence ID" value="MDC0676491.1"/>
    <property type="molecule type" value="Genomic_DNA"/>
</dbReference>